<evidence type="ECO:0000256" key="19">
    <source>
        <dbReference type="SAM" id="Phobius"/>
    </source>
</evidence>
<dbReference type="EC" id="7.1.1.2" evidence="4"/>
<dbReference type="GO" id="GO:0006120">
    <property type="term" value="P:mitochondrial electron transport, NADH to ubiquinone"/>
    <property type="evidence" value="ECO:0007669"/>
    <property type="project" value="TreeGrafter"/>
</dbReference>
<evidence type="ECO:0000256" key="13">
    <source>
        <dbReference type="ARBA" id="ARBA00023027"/>
    </source>
</evidence>
<comment type="catalytic activity">
    <reaction evidence="18">
        <text>a ubiquinone + NADH + 5 H(+)(in) = a ubiquinol + NAD(+) + 4 H(+)(out)</text>
        <dbReference type="Rhea" id="RHEA:29091"/>
        <dbReference type="Rhea" id="RHEA-COMP:9565"/>
        <dbReference type="Rhea" id="RHEA-COMP:9566"/>
        <dbReference type="ChEBI" id="CHEBI:15378"/>
        <dbReference type="ChEBI" id="CHEBI:16389"/>
        <dbReference type="ChEBI" id="CHEBI:17976"/>
        <dbReference type="ChEBI" id="CHEBI:57540"/>
        <dbReference type="ChEBI" id="CHEBI:57945"/>
        <dbReference type="EC" id="7.1.1.2"/>
    </reaction>
</comment>
<evidence type="ECO:0000256" key="14">
    <source>
        <dbReference type="ARBA" id="ARBA00023075"/>
    </source>
</evidence>
<sequence>MKINNQIFLTLIIMFSSNILILTSSNWSFSWMLMEISSISFIPLMSLSKKMSYQMMKFFIIQSIASSLIILMLFMKQMFIKQTPLMIILLSSFMLKTGLFPMHFWMPQIFSFLSFMNCLMISTIQKISPLILISQTMKYEMINISLNMSLIIGSINLMKQNKTKKMLAYISLFSMPWMISSIYMSKYLFFTFMSSYTFINMILIKLLTNMNMKSINHLWAETKLNKINIQSSIISIMGLPPMMGFLPKWLVLQNLTMNNIILALIMILTSAMISLNLFKMSMLNLFLTMPKKKKMNKSLSNYLMMTMMSINFTILPYISMLYKN</sequence>
<evidence type="ECO:0000259" key="20">
    <source>
        <dbReference type="Pfam" id="PF00361"/>
    </source>
</evidence>
<name>A0AB38XXW7_9HEMI</name>
<feature type="transmembrane region" description="Helical" evidence="19">
    <location>
        <begin position="227"/>
        <end position="247"/>
    </location>
</feature>
<evidence type="ECO:0000256" key="4">
    <source>
        <dbReference type="ARBA" id="ARBA00012944"/>
    </source>
</evidence>
<keyword evidence="9" id="KW-0999">Mitochondrion inner membrane</keyword>
<protein>
    <recommendedName>
        <fullName evidence="5">NADH-ubiquinone oxidoreductase chain 2</fullName>
        <ecNumber evidence="4">7.1.1.2</ecNumber>
    </recommendedName>
    <alternativeName>
        <fullName evidence="17">NADH dehydrogenase subunit 2</fullName>
    </alternativeName>
</protein>
<dbReference type="InterPro" id="IPR001750">
    <property type="entry name" value="ND/Mrp_TM"/>
</dbReference>
<evidence type="ECO:0000256" key="3">
    <source>
        <dbReference type="ARBA" id="ARBA00007012"/>
    </source>
</evidence>
<dbReference type="Pfam" id="PF00361">
    <property type="entry name" value="Proton_antipo_M"/>
    <property type="match status" value="1"/>
</dbReference>
<evidence type="ECO:0000256" key="8">
    <source>
        <dbReference type="ARBA" id="ARBA00022692"/>
    </source>
</evidence>
<comment type="similarity">
    <text evidence="3">Belongs to the complex I subunit 2 family.</text>
</comment>
<proteinExistence type="inferred from homology"/>
<keyword evidence="7" id="KW-0679">Respiratory chain</keyword>
<keyword evidence="13" id="KW-0520">NAD</keyword>
<keyword evidence="11" id="KW-0249">Electron transport</keyword>
<feature type="domain" description="NADH:quinone oxidoreductase/Mrp antiporter transmembrane" evidence="20">
    <location>
        <begin position="25"/>
        <end position="273"/>
    </location>
</feature>
<dbReference type="InterPro" id="IPR050175">
    <property type="entry name" value="Complex_I_Subunit_2"/>
</dbReference>
<feature type="transmembrane region" description="Helical" evidence="19">
    <location>
        <begin position="299"/>
        <end position="318"/>
    </location>
</feature>
<organism evidence="21">
    <name type="scientific">Metanigrus guttatus</name>
    <dbReference type="NCBI Taxonomy" id="3038047"/>
    <lineage>
        <taxon>Eukaryota</taxon>
        <taxon>Metazoa</taxon>
        <taxon>Ecdysozoa</taxon>
        <taxon>Arthropoda</taxon>
        <taxon>Hexapoda</taxon>
        <taxon>Insecta</taxon>
        <taxon>Pterygota</taxon>
        <taxon>Neoptera</taxon>
        <taxon>Paraneoptera</taxon>
        <taxon>Hemiptera</taxon>
        <taxon>Auchenorrhyncha</taxon>
        <taxon>Fulgoroidea</taxon>
        <taxon>Meenoplidae</taxon>
        <taxon>Meenoplinae</taxon>
        <taxon>Metanigrus</taxon>
    </lineage>
</organism>
<keyword evidence="16 19" id="KW-0472">Membrane</keyword>
<evidence type="ECO:0000313" key="21">
    <source>
        <dbReference type="EMBL" id="WFD61078.1"/>
    </source>
</evidence>
<evidence type="ECO:0000256" key="5">
    <source>
        <dbReference type="ARBA" id="ARBA00021008"/>
    </source>
</evidence>
<evidence type="ECO:0000256" key="17">
    <source>
        <dbReference type="ARBA" id="ARBA00031028"/>
    </source>
</evidence>
<evidence type="ECO:0000256" key="11">
    <source>
        <dbReference type="ARBA" id="ARBA00022982"/>
    </source>
</evidence>
<dbReference type="EMBL" id="MW848378">
    <property type="protein sequence ID" value="WFD61078.1"/>
    <property type="molecule type" value="Genomic_DNA"/>
</dbReference>
<geneLocation type="mitochondrion" evidence="21"/>
<evidence type="ECO:0000256" key="15">
    <source>
        <dbReference type="ARBA" id="ARBA00023128"/>
    </source>
</evidence>
<feature type="transmembrane region" description="Helical" evidence="19">
    <location>
        <begin position="259"/>
        <end position="278"/>
    </location>
</feature>
<dbReference type="PANTHER" id="PTHR46552">
    <property type="entry name" value="NADH-UBIQUINONE OXIDOREDUCTASE CHAIN 2"/>
    <property type="match status" value="1"/>
</dbReference>
<evidence type="ECO:0000256" key="10">
    <source>
        <dbReference type="ARBA" id="ARBA00022967"/>
    </source>
</evidence>
<dbReference type="AlphaFoldDB" id="A0AB38XXW7"/>
<feature type="transmembrane region" description="Helical" evidence="19">
    <location>
        <begin position="59"/>
        <end position="79"/>
    </location>
</feature>
<evidence type="ECO:0000256" key="18">
    <source>
        <dbReference type="ARBA" id="ARBA00049551"/>
    </source>
</evidence>
<dbReference type="PANTHER" id="PTHR46552:SF1">
    <property type="entry name" value="NADH-UBIQUINONE OXIDOREDUCTASE CHAIN 2"/>
    <property type="match status" value="1"/>
</dbReference>
<comment type="function">
    <text evidence="1">Core subunit of the mitochondrial membrane respiratory chain NADH dehydrogenase (Complex I) that is believed to belong to the minimal assembly required for catalysis. Complex I functions in the transfer of electrons from NADH to the respiratory chain. The immediate electron acceptor for the enzyme is believed to be ubiquinone.</text>
</comment>
<accession>A0AB38XXW7</accession>
<keyword evidence="15 21" id="KW-0496">Mitochondrion</keyword>
<evidence type="ECO:0000256" key="6">
    <source>
        <dbReference type="ARBA" id="ARBA00022448"/>
    </source>
</evidence>
<evidence type="ECO:0000256" key="7">
    <source>
        <dbReference type="ARBA" id="ARBA00022660"/>
    </source>
</evidence>
<feature type="transmembrane region" description="Helical" evidence="19">
    <location>
        <begin position="166"/>
        <end position="183"/>
    </location>
</feature>
<keyword evidence="8 19" id="KW-0812">Transmembrane</keyword>
<keyword evidence="12 19" id="KW-1133">Transmembrane helix</keyword>
<feature type="transmembrane region" description="Helical" evidence="19">
    <location>
        <begin position="85"/>
        <end position="105"/>
    </location>
</feature>
<feature type="transmembrane region" description="Helical" evidence="19">
    <location>
        <begin position="189"/>
        <end position="207"/>
    </location>
</feature>
<comment type="subcellular location">
    <subcellularLocation>
        <location evidence="2">Mitochondrion inner membrane</location>
        <topology evidence="2">Multi-pass membrane protein</topology>
    </subcellularLocation>
</comment>
<evidence type="ECO:0000256" key="12">
    <source>
        <dbReference type="ARBA" id="ARBA00022989"/>
    </source>
</evidence>
<reference evidence="21" key="1">
    <citation type="submission" date="2021-03" db="EMBL/GenBank/DDBJ databases">
        <authorList>
            <person name="Lv S.-S."/>
        </authorList>
    </citation>
    <scope>NUCLEOTIDE SEQUENCE</scope>
</reference>
<dbReference type="GO" id="GO:0008137">
    <property type="term" value="F:NADH dehydrogenase (ubiquinone) activity"/>
    <property type="evidence" value="ECO:0007669"/>
    <property type="project" value="UniProtKB-EC"/>
</dbReference>
<gene>
    <name evidence="21" type="primary">nad2</name>
</gene>
<evidence type="ECO:0000256" key="2">
    <source>
        <dbReference type="ARBA" id="ARBA00004448"/>
    </source>
</evidence>
<feature type="transmembrane region" description="Helical" evidence="19">
    <location>
        <begin position="112"/>
        <end position="133"/>
    </location>
</feature>
<keyword evidence="14" id="KW-0830">Ubiquinone</keyword>
<dbReference type="GO" id="GO:0005743">
    <property type="term" value="C:mitochondrial inner membrane"/>
    <property type="evidence" value="ECO:0007669"/>
    <property type="project" value="UniProtKB-SubCell"/>
</dbReference>
<evidence type="ECO:0000256" key="16">
    <source>
        <dbReference type="ARBA" id="ARBA00023136"/>
    </source>
</evidence>
<evidence type="ECO:0000256" key="9">
    <source>
        <dbReference type="ARBA" id="ARBA00022792"/>
    </source>
</evidence>
<keyword evidence="10" id="KW-1278">Translocase</keyword>
<keyword evidence="6" id="KW-0813">Transport</keyword>
<feature type="transmembrane region" description="Helical" evidence="19">
    <location>
        <begin position="7"/>
        <end position="23"/>
    </location>
</feature>
<evidence type="ECO:0000256" key="1">
    <source>
        <dbReference type="ARBA" id="ARBA00003257"/>
    </source>
</evidence>